<dbReference type="EMBL" id="UGYW01000002">
    <property type="protein sequence ID" value="SUJ24648.1"/>
    <property type="molecule type" value="Genomic_DNA"/>
</dbReference>
<accession>A0A380CPE4</accession>
<evidence type="ECO:0000313" key="3">
    <source>
        <dbReference type="EMBL" id="SUJ24648.1"/>
    </source>
</evidence>
<dbReference type="InterPro" id="IPR005135">
    <property type="entry name" value="Endo/exonuclease/phosphatase"/>
</dbReference>
<dbReference type="InterPro" id="IPR036691">
    <property type="entry name" value="Endo/exonu/phosph_ase_sf"/>
</dbReference>
<feature type="transmembrane region" description="Helical" evidence="1">
    <location>
        <begin position="59"/>
        <end position="78"/>
    </location>
</feature>
<protein>
    <submittedName>
        <fullName evidence="3">Uncharacterized protein conserved in bacteria</fullName>
    </submittedName>
</protein>
<evidence type="ECO:0000259" key="2">
    <source>
        <dbReference type="Pfam" id="PF03372"/>
    </source>
</evidence>
<keyword evidence="1" id="KW-1133">Transmembrane helix</keyword>
<dbReference type="GO" id="GO:0003824">
    <property type="term" value="F:catalytic activity"/>
    <property type="evidence" value="ECO:0007669"/>
    <property type="project" value="InterPro"/>
</dbReference>
<keyword evidence="1" id="KW-0472">Membrane</keyword>
<gene>
    <name evidence="3" type="ORF">NCTC11388_03646</name>
</gene>
<dbReference type="Proteomes" id="UP000254893">
    <property type="component" value="Unassembled WGS sequence"/>
</dbReference>
<dbReference type="PANTHER" id="PTHR14859">
    <property type="entry name" value="CALCOFLUOR WHITE HYPERSENSITIVE PROTEIN PRECURSOR"/>
    <property type="match status" value="1"/>
</dbReference>
<dbReference type="PANTHER" id="PTHR14859:SF15">
    <property type="entry name" value="ENDONUCLEASE_EXONUCLEASE_PHOSPHATASE DOMAIN-CONTAINING PROTEIN"/>
    <property type="match status" value="1"/>
</dbReference>
<dbReference type="AlphaFoldDB" id="A0A380CPE4"/>
<organism evidence="3 4">
    <name type="scientific">Sphingobacterium spiritivorum</name>
    <name type="common">Flavobacterium spiritivorum</name>
    <dbReference type="NCBI Taxonomy" id="258"/>
    <lineage>
        <taxon>Bacteria</taxon>
        <taxon>Pseudomonadati</taxon>
        <taxon>Bacteroidota</taxon>
        <taxon>Sphingobacteriia</taxon>
        <taxon>Sphingobacteriales</taxon>
        <taxon>Sphingobacteriaceae</taxon>
        <taxon>Sphingobacterium</taxon>
    </lineage>
</organism>
<dbReference type="InterPro" id="IPR051916">
    <property type="entry name" value="GPI-anchor_lipid_remodeler"/>
</dbReference>
<dbReference type="GO" id="GO:0006506">
    <property type="term" value="P:GPI anchor biosynthetic process"/>
    <property type="evidence" value="ECO:0007669"/>
    <property type="project" value="TreeGrafter"/>
</dbReference>
<dbReference type="GO" id="GO:0016020">
    <property type="term" value="C:membrane"/>
    <property type="evidence" value="ECO:0007669"/>
    <property type="project" value="GOC"/>
</dbReference>
<name>A0A380CPE4_SPHSI</name>
<proteinExistence type="predicted"/>
<feature type="domain" description="Endonuclease/exonuclease/phosphatase" evidence="2">
    <location>
        <begin position="126"/>
        <end position="330"/>
    </location>
</feature>
<evidence type="ECO:0000313" key="4">
    <source>
        <dbReference type="Proteomes" id="UP000254893"/>
    </source>
</evidence>
<keyword evidence="1" id="KW-0812">Transmembrane</keyword>
<feature type="transmembrane region" description="Helical" evidence="1">
    <location>
        <begin position="20"/>
        <end position="38"/>
    </location>
</feature>
<dbReference type="Pfam" id="PF03372">
    <property type="entry name" value="Exo_endo_phos"/>
    <property type="match status" value="1"/>
</dbReference>
<reference evidence="3 4" key="1">
    <citation type="submission" date="2018-06" db="EMBL/GenBank/DDBJ databases">
        <authorList>
            <consortium name="Pathogen Informatics"/>
            <person name="Doyle S."/>
        </authorList>
    </citation>
    <scope>NUCLEOTIDE SEQUENCE [LARGE SCALE GENOMIC DNA]</scope>
    <source>
        <strain evidence="3 4">NCTC11388</strain>
    </source>
</reference>
<dbReference type="Gene3D" id="3.60.10.10">
    <property type="entry name" value="Endonuclease/exonuclease/phosphatase"/>
    <property type="match status" value="1"/>
</dbReference>
<dbReference type="SUPFAM" id="SSF56219">
    <property type="entry name" value="DNase I-like"/>
    <property type="match status" value="1"/>
</dbReference>
<sequence>MSSFSIMFDSYLTTTLTFDYMVIFLYILSVLWILTTFIPLIRHDYWTFRVFEYPRLQKLVLSAATFVSVIILCPSTTFRNILLAGSGMTILYLLKQILPFTPFSAQQVLKVKDKRPEQDLKIMISNVYEDNSNYEGCIRVINDADADMVLLLETSHAWEKALRSIDKKYPYSVKEPIDNTYGMLLFSKFELRDAEVKYLVEDDIPSIHTKIVLQNGQEVQIYALHPTPPVPNENPRSTERDKELLLVADMARKSRLPVIVCGDLNDVAWSYTTELFLKMSQLLDPRRGRFFMNTFHAHYPILRFPLDHIFCSTDFKLVCMKRLHNYDSDHFPIFTHLQFENSAKYQQEAMEVDQEDIEMAQEKKEKC</sequence>
<evidence type="ECO:0000256" key="1">
    <source>
        <dbReference type="SAM" id="Phobius"/>
    </source>
</evidence>